<evidence type="ECO:0000256" key="10">
    <source>
        <dbReference type="ARBA" id="ARBA00031120"/>
    </source>
</evidence>
<protein>
    <recommendedName>
        <fullName evidence="5">2-amino-3-carboxymuconate-6-semialdehyde decarboxylase</fullName>
        <ecNumber evidence="4">4.1.1.45</ecNumber>
    </recommendedName>
    <alternativeName>
        <fullName evidence="10">Picolinate carboxylase</fullName>
    </alternativeName>
</protein>
<reference evidence="12" key="1">
    <citation type="submission" date="2020-03" db="EMBL/GenBank/DDBJ databases">
        <authorList>
            <person name="Guo F."/>
        </authorList>
    </citation>
    <scope>NUCLEOTIDE SEQUENCE</scope>
    <source>
        <strain evidence="12">JCM 30134</strain>
    </source>
</reference>
<keyword evidence="13" id="KW-1185">Reference proteome</keyword>
<keyword evidence="8" id="KW-0862">Zinc</keyword>
<evidence type="ECO:0000256" key="9">
    <source>
        <dbReference type="ARBA" id="ARBA00023239"/>
    </source>
</evidence>
<gene>
    <name evidence="12" type="ORF">G8770_18490</name>
</gene>
<dbReference type="GO" id="GO:0005829">
    <property type="term" value="C:cytosol"/>
    <property type="evidence" value="ECO:0007669"/>
    <property type="project" value="TreeGrafter"/>
</dbReference>
<dbReference type="InterPro" id="IPR032466">
    <property type="entry name" value="Metal_Hydrolase"/>
</dbReference>
<evidence type="ECO:0000256" key="5">
    <source>
        <dbReference type="ARBA" id="ARBA00021214"/>
    </source>
</evidence>
<feature type="domain" description="Amidohydrolase-related" evidence="11">
    <location>
        <begin position="4"/>
        <end position="329"/>
    </location>
</feature>
<dbReference type="PANTHER" id="PTHR21240">
    <property type="entry name" value="2-AMINO-3-CARBOXYLMUCONATE-6-SEMIALDEHYDE DECARBOXYLASE"/>
    <property type="match status" value="1"/>
</dbReference>
<dbReference type="RefSeq" id="WP_167190417.1">
    <property type="nucleotide sequence ID" value="NZ_JAAONZ010000017.1"/>
</dbReference>
<comment type="pathway">
    <text evidence="1">Secondary metabolite metabolism; quinolate metabolism.</text>
</comment>
<accession>A0A9E5MNN6</accession>
<proteinExistence type="inferred from homology"/>
<dbReference type="InterPro" id="IPR006680">
    <property type="entry name" value="Amidohydro-rel"/>
</dbReference>
<keyword evidence="9" id="KW-0456">Lyase</keyword>
<comment type="caution">
    <text evidence="12">The sequence shown here is derived from an EMBL/GenBank/DDBJ whole genome shotgun (WGS) entry which is preliminary data.</text>
</comment>
<evidence type="ECO:0000256" key="6">
    <source>
        <dbReference type="ARBA" id="ARBA00022723"/>
    </source>
</evidence>
<dbReference type="GO" id="GO:0019748">
    <property type="term" value="P:secondary metabolic process"/>
    <property type="evidence" value="ECO:0007669"/>
    <property type="project" value="TreeGrafter"/>
</dbReference>
<dbReference type="Pfam" id="PF04909">
    <property type="entry name" value="Amidohydro_2"/>
    <property type="match status" value="1"/>
</dbReference>
<dbReference type="GO" id="GO:0016787">
    <property type="term" value="F:hydrolase activity"/>
    <property type="evidence" value="ECO:0007669"/>
    <property type="project" value="InterPro"/>
</dbReference>
<sequence>MTVVDMHTHFVPERWPDLAERFGTPDWPWLKHTEAGRGMLMVGEKAFRPVYEALWNPVLRLEEMDRDGVDIQIMCATPVLFGYDRPVRHAAEAAAIFNDLALDMCSHRPQRLKALCQVPLQDIDAACTEVSRSKAQGHVGVQIGNHVGLKNLDDEGLVTFLQHCASERMPVLVHPWDMLGHERMPKYMLQWLVAMPAETQLSILSLILSGAFERIPKELKLCFAHGGGSFAFTLGRVENAWQHRDIVREDCPHPPSHYTDRFYVDSAVFSEDSLELLVNVMGEERVLLGSDSPFPLGEQQVGKLVRGHATFSAERKQKILGLNALDFFALS</sequence>
<comment type="similarity">
    <text evidence="2">Belongs to the metallo-dependent hydrolases superfamily. ACMSD family.</text>
</comment>
<evidence type="ECO:0000313" key="13">
    <source>
        <dbReference type="Proteomes" id="UP000787472"/>
    </source>
</evidence>
<dbReference type="AlphaFoldDB" id="A0A9E5MNN6"/>
<dbReference type="InterPro" id="IPR032465">
    <property type="entry name" value="ACMSD"/>
</dbReference>
<dbReference type="EC" id="4.1.1.45" evidence="4"/>
<organism evidence="12 13">
    <name type="scientific">Pseudomaricurvus hydrocarbonicus</name>
    <dbReference type="NCBI Taxonomy" id="1470433"/>
    <lineage>
        <taxon>Bacteria</taxon>
        <taxon>Pseudomonadati</taxon>
        <taxon>Pseudomonadota</taxon>
        <taxon>Gammaproteobacteria</taxon>
        <taxon>Cellvibrionales</taxon>
        <taxon>Cellvibrionaceae</taxon>
        <taxon>Pseudomaricurvus</taxon>
    </lineage>
</organism>
<keyword evidence="6" id="KW-0479">Metal-binding</keyword>
<dbReference type="PANTHER" id="PTHR21240:SF27">
    <property type="entry name" value="2-AMINO-3-CARBOXYMUCONATE-6-SEMIALDEHYDE DECARBOXYLASE"/>
    <property type="match status" value="1"/>
</dbReference>
<evidence type="ECO:0000256" key="8">
    <source>
        <dbReference type="ARBA" id="ARBA00022833"/>
    </source>
</evidence>
<keyword evidence="7" id="KW-0210">Decarboxylase</keyword>
<dbReference type="Proteomes" id="UP000787472">
    <property type="component" value="Unassembled WGS sequence"/>
</dbReference>
<evidence type="ECO:0000259" key="11">
    <source>
        <dbReference type="Pfam" id="PF04909"/>
    </source>
</evidence>
<comment type="subunit">
    <text evidence="3">Monomer.</text>
</comment>
<evidence type="ECO:0000256" key="7">
    <source>
        <dbReference type="ARBA" id="ARBA00022793"/>
    </source>
</evidence>
<dbReference type="SUPFAM" id="SSF51556">
    <property type="entry name" value="Metallo-dependent hydrolases"/>
    <property type="match status" value="1"/>
</dbReference>
<evidence type="ECO:0000256" key="1">
    <source>
        <dbReference type="ARBA" id="ARBA00005079"/>
    </source>
</evidence>
<dbReference type="Gene3D" id="3.20.20.140">
    <property type="entry name" value="Metal-dependent hydrolases"/>
    <property type="match status" value="1"/>
</dbReference>
<evidence type="ECO:0000256" key="3">
    <source>
        <dbReference type="ARBA" id="ARBA00011245"/>
    </source>
</evidence>
<name>A0A9E5MNN6_9GAMM</name>
<evidence type="ECO:0000256" key="2">
    <source>
        <dbReference type="ARBA" id="ARBA00005871"/>
    </source>
</evidence>
<dbReference type="GO" id="GO:0046872">
    <property type="term" value="F:metal ion binding"/>
    <property type="evidence" value="ECO:0007669"/>
    <property type="project" value="UniProtKB-KW"/>
</dbReference>
<dbReference type="GO" id="GO:0001760">
    <property type="term" value="F:aminocarboxymuconate-semialdehyde decarboxylase activity"/>
    <property type="evidence" value="ECO:0007669"/>
    <property type="project" value="UniProtKB-EC"/>
</dbReference>
<dbReference type="EMBL" id="JAAONZ010000017">
    <property type="protein sequence ID" value="NHO67538.1"/>
    <property type="molecule type" value="Genomic_DNA"/>
</dbReference>
<evidence type="ECO:0000256" key="4">
    <source>
        <dbReference type="ARBA" id="ARBA00012365"/>
    </source>
</evidence>
<evidence type="ECO:0000313" key="12">
    <source>
        <dbReference type="EMBL" id="NHO67538.1"/>
    </source>
</evidence>